<feature type="compositionally biased region" description="Polar residues" evidence="1">
    <location>
        <begin position="335"/>
        <end position="346"/>
    </location>
</feature>
<accession>A0A267EH05</accession>
<feature type="compositionally biased region" description="Low complexity" evidence="1">
    <location>
        <begin position="92"/>
        <end position="106"/>
    </location>
</feature>
<dbReference type="Proteomes" id="UP000215902">
    <property type="component" value="Unassembled WGS sequence"/>
</dbReference>
<comment type="caution">
    <text evidence="2">The sequence shown here is derived from an EMBL/GenBank/DDBJ whole genome shotgun (WGS) entry which is preliminary data.</text>
</comment>
<organism evidence="2 3">
    <name type="scientific">Macrostomum lignano</name>
    <dbReference type="NCBI Taxonomy" id="282301"/>
    <lineage>
        <taxon>Eukaryota</taxon>
        <taxon>Metazoa</taxon>
        <taxon>Spiralia</taxon>
        <taxon>Lophotrochozoa</taxon>
        <taxon>Platyhelminthes</taxon>
        <taxon>Rhabditophora</taxon>
        <taxon>Macrostomorpha</taxon>
        <taxon>Macrostomida</taxon>
        <taxon>Macrostomidae</taxon>
        <taxon>Macrostomum</taxon>
    </lineage>
</organism>
<gene>
    <name evidence="2" type="ORF">BOX15_Mlig014719g1</name>
</gene>
<evidence type="ECO:0000313" key="2">
    <source>
        <dbReference type="EMBL" id="PAA60801.1"/>
    </source>
</evidence>
<name>A0A267EH05_9PLAT</name>
<keyword evidence="3" id="KW-1185">Reference proteome</keyword>
<protein>
    <submittedName>
        <fullName evidence="2">Uncharacterized protein</fullName>
    </submittedName>
</protein>
<evidence type="ECO:0000313" key="3">
    <source>
        <dbReference type="Proteomes" id="UP000215902"/>
    </source>
</evidence>
<feature type="region of interest" description="Disordered" evidence="1">
    <location>
        <begin position="83"/>
        <end position="109"/>
    </location>
</feature>
<proteinExistence type="predicted"/>
<dbReference type="AlphaFoldDB" id="A0A267EH05"/>
<sequence length="471" mass="50724">MPQHRRKSGGMLKLLACTETLSMDDEDLTQFNEEGCFLRNNRTHDDRPIIDGDRSRTKDGFLRKALNSLLNDKGSENLKIVSSTRTGRRLADAPAEATTGPPAAAGRSVSRNLRKRLIVALLEDSGQLSPASGRSDRGSRRTAEAAADIRKLLRRLNDVIDDYSGSSSSGVGSNNTSSSSRDCSGCCASGGDGGCCELPQSSLPHESQFGIDERPPPLPPPRRLQIDLPPSSLPRNAVYECTDLNAVAPTNNRIIKQSDFQQQTCCSWSADVVDEDPQCSATVVARPIVPVTTVQQVSIGNNRTAKDFILKQGIESTNHICTTNATCTNATSTKMQNSNRAVQGSTKTHRDVDKNKTELGPSSSSHHRRGRPHRGFRRYRCAQPQAASNYYANNNTTQAVSQSATVALPAPMAMTSSSSCVVRNGCCDGPTRCCCRCRRCCCCCGPCGVAGAGGSHHELRQDVEHLLGGSR</sequence>
<dbReference type="EMBL" id="NIVC01002110">
    <property type="protein sequence ID" value="PAA60801.1"/>
    <property type="molecule type" value="Genomic_DNA"/>
</dbReference>
<feature type="region of interest" description="Disordered" evidence="1">
    <location>
        <begin position="335"/>
        <end position="375"/>
    </location>
</feature>
<feature type="compositionally biased region" description="Basic residues" evidence="1">
    <location>
        <begin position="365"/>
        <end position="375"/>
    </location>
</feature>
<evidence type="ECO:0000256" key="1">
    <source>
        <dbReference type="SAM" id="MobiDB-lite"/>
    </source>
</evidence>
<feature type="compositionally biased region" description="Basic and acidic residues" evidence="1">
    <location>
        <begin position="348"/>
        <end position="357"/>
    </location>
</feature>
<reference evidence="2 3" key="1">
    <citation type="submission" date="2017-06" db="EMBL/GenBank/DDBJ databases">
        <title>A platform for efficient transgenesis in Macrostomum lignano, a flatworm model organism for stem cell research.</title>
        <authorList>
            <person name="Berezikov E."/>
        </authorList>
    </citation>
    <scope>NUCLEOTIDE SEQUENCE [LARGE SCALE GENOMIC DNA]</scope>
    <source>
        <strain evidence="2">DV1</strain>
        <tissue evidence="2">Whole organism</tissue>
    </source>
</reference>